<dbReference type="EMBL" id="RBUA01000067">
    <property type="protein sequence ID" value="RMU66691.1"/>
    <property type="molecule type" value="Genomic_DNA"/>
</dbReference>
<gene>
    <name evidence="1" type="ORF">ALP29_201322</name>
</gene>
<name>A0A3M5W845_PSESX</name>
<reference evidence="1 2" key="1">
    <citation type="submission" date="2018-08" db="EMBL/GenBank/DDBJ databases">
        <title>Recombination of ecologically and evolutionarily significant loci maintains genetic cohesion in the Pseudomonas syringae species complex.</title>
        <authorList>
            <person name="Dillon M."/>
            <person name="Thakur S."/>
            <person name="Almeida R.N.D."/>
            <person name="Weir B.S."/>
            <person name="Guttman D.S."/>
        </authorList>
    </citation>
    <scope>NUCLEOTIDE SEQUENCE [LARGE SCALE GENOMIC DNA]</scope>
    <source>
        <strain evidence="1 2">ICMP 14479</strain>
    </source>
</reference>
<proteinExistence type="predicted"/>
<dbReference type="AlphaFoldDB" id="A0A3M5W845"/>
<comment type="caution">
    <text evidence="1">The sequence shown here is derived from an EMBL/GenBank/DDBJ whole genome shotgun (WGS) entry which is preliminary data.</text>
</comment>
<dbReference type="Proteomes" id="UP000280395">
    <property type="component" value="Unassembled WGS sequence"/>
</dbReference>
<protein>
    <submittedName>
        <fullName evidence="1">Uncharacterized protein</fullName>
    </submittedName>
</protein>
<evidence type="ECO:0000313" key="1">
    <source>
        <dbReference type="EMBL" id="RMU66691.1"/>
    </source>
</evidence>
<accession>A0A3M5W845</accession>
<organism evidence="1 2">
    <name type="scientific">Pseudomonas syringae pv. avii</name>
    <dbReference type="NCBI Taxonomy" id="663959"/>
    <lineage>
        <taxon>Bacteria</taxon>
        <taxon>Pseudomonadati</taxon>
        <taxon>Pseudomonadota</taxon>
        <taxon>Gammaproteobacteria</taxon>
        <taxon>Pseudomonadales</taxon>
        <taxon>Pseudomonadaceae</taxon>
        <taxon>Pseudomonas</taxon>
        <taxon>Pseudomonas syringae</taxon>
    </lineage>
</organism>
<sequence>MQNAFGQGQAEGDADKVVFVRQGFAEPGDEHQILAVFGKALCGQRDGLIPVRGLQIGLPVTLGKVIGVCSTSFLDLIEQGGKAHVFAAAPVDGRRQIGKRKVVEKFRHGQL</sequence>
<evidence type="ECO:0000313" key="2">
    <source>
        <dbReference type="Proteomes" id="UP000280395"/>
    </source>
</evidence>